<evidence type="ECO:0000313" key="2">
    <source>
        <dbReference type="EMBL" id="KUM48990.1"/>
    </source>
</evidence>
<feature type="compositionally biased region" description="Polar residues" evidence="1">
    <location>
        <begin position="58"/>
        <end position="69"/>
    </location>
</feature>
<organism evidence="2">
    <name type="scientific">Picea glauca</name>
    <name type="common">White spruce</name>
    <name type="synonym">Pinus glauca</name>
    <dbReference type="NCBI Taxonomy" id="3330"/>
    <lineage>
        <taxon>Eukaryota</taxon>
        <taxon>Viridiplantae</taxon>
        <taxon>Streptophyta</taxon>
        <taxon>Embryophyta</taxon>
        <taxon>Tracheophyta</taxon>
        <taxon>Spermatophyta</taxon>
        <taxon>Pinopsida</taxon>
        <taxon>Pinidae</taxon>
        <taxon>Conifers I</taxon>
        <taxon>Pinales</taxon>
        <taxon>Pinaceae</taxon>
        <taxon>Picea</taxon>
    </lineage>
</organism>
<dbReference type="AlphaFoldDB" id="A0A101M159"/>
<name>A0A101M159_PICGL</name>
<geneLocation type="mitochondrion" evidence="2"/>
<accession>A0A101M159</accession>
<keyword evidence="2" id="KW-0496">Mitochondrion</keyword>
<proteinExistence type="predicted"/>
<sequence>MQSTYWLELRDDLTPIHASALDKWAQDPPSSESVLINVEWKLSTKFHRRTDYAGSTIGGRQTQRSTLCSDTPDIMR</sequence>
<evidence type="ECO:0000256" key="1">
    <source>
        <dbReference type="SAM" id="MobiDB-lite"/>
    </source>
</evidence>
<dbReference type="EMBL" id="LKAM01000004">
    <property type="protein sequence ID" value="KUM48990.1"/>
    <property type="molecule type" value="Genomic_DNA"/>
</dbReference>
<protein>
    <submittedName>
        <fullName evidence="2">Uncharacterized protein</fullName>
    </submittedName>
</protein>
<feature type="region of interest" description="Disordered" evidence="1">
    <location>
        <begin position="54"/>
        <end position="76"/>
    </location>
</feature>
<comment type="caution">
    <text evidence="2">The sequence shown here is derived from an EMBL/GenBank/DDBJ whole genome shotgun (WGS) entry which is preliminary data.</text>
</comment>
<reference evidence="2" key="1">
    <citation type="journal article" date="2015" name="Genome Biol. Evol.">
        <title>Organellar Genomes of White Spruce (Picea glauca): Assembly and Annotation.</title>
        <authorList>
            <person name="Jackman S.D."/>
            <person name="Warren R.L."/>
            <person name="Gibb E.A."/>
            <person name="Vandervalk B.P."/>
            <person name="Mohamadi H."/>
            <person name="Chu J."/>
            <person name="Raymond A."/>
            <person name="Pleasance S."/>
            <person name="Coope R."/>
            <person name="Wildung M.R."/>
            <person name="Ritland C.E."/>
            <person name="Bousquet J."/>
            <person name="Jones S.J."/>
            <person name="Bohlmann J."/>
            <person name="Birol I."/>
        </authorList>
    </citation>
    <scope>NUCLEOTIDE SEQUENCE [LARGE SCALE GENOMIC DNA]</scope>
    <source>
        <tissue evidence="2">Flushing bud</tissue>
    </source>
</reference>
<gene>
    <name evidence="2" type="ORF">ABT39_MTgene4326</name>
</gene>